<organism evidence="6 7">
    <name type="scientific">Paenibacillus xylanexedens</name>
    <dbReference type="NCBI Taxonomy" id="528191"/>
    <lineage>
        <taxon>Bacteria</taxon>
        <taxon>Bacillati</taxon>
        <taxon>Bacillota</taxon>
        <taxon>Bacilli</taxon>
        <taxon>Bacillales</taxon>
        <taxon>Paenibacillaceae</taxon>
        <taxon>Paenibacillus</taxon>
    </lineage>
</organism>
<reference evidence="6 7" key="1">
    <citation type="submission" date="2021-03" db="EMBL/GenBank/DDBJ databases">
        <title>Genomic Encyclopedia of Type Strains, Phase IV (KMG-IV): sequencing the most valuable type-strain genomes for metagenomic binning, comparative biology and taxonomic classification.</title>
        <authorList>
            <person name="Goeker M."/>
        </authorList>
    </citation>
    <scope>NUCLEOTIDE SEQUENCE [LARGE SCALE GENOMIC DNA]</scope>
    <source>
        <strain evidence="6 7">DSM 21292</strain>
    </source>
</reference>
<feature type="domain" description="Tn3 transposase DDE" evidence="5">
    <location>
        <begin position="69"/>
        <end position="455"/>
    </location>
</feature>
<comment type="similarity">
    <text evidence="1">Belongs to the transposase 7 family.</text>
</comment>
<evidence type="ECO:0000256" key="4">
    <source>
        <dbReference type="ARBA" id="ARBA00023172"/>
    </source>
</evidence>
<evidence type="ECO:0000256" key="2">
    <source>
        <dbReference type="ARBA" id="ARBA00022578"/>
    </source>
</evidence>
<gene>
    <name evidence="6" type="ORF">J2Z28_003493</name>
</gene>
<keyword evidence="2" id="KW-0815">Transposition</keyword>
<evidence type="ECO:0000256" key="1">
    <source>
        <dbReference type="ARBA" id="ARBA00009402"/>
    </source>
</evidence>
<dbReference type="Proteomes" id="UP000810207">
    <property type="component" value="Unassembled WGS sequence"/>
</dbReference>
<sequence length="477" mass="54227">MSTKEYLEERIGALLQRLNWVSDHIDELDGVNLENGKLHIERLEKDVPDESRNFSLSLYELLPRIKLTDLLMEVANWTNFQDQFIHASSNRTPNEEETTILMATLMAMGTNIGLTKMAEATPSISYRQMANTAQWRLYEDAMNKAQAVLVNFHHKLALPSYWGNGTTSSSDGMRVQIGVSSLHADANPHYGTGKGATIYRFVSDQFSTFYTKVINTNARDAVHVIDGLLHHETDLDIEEHYTDTAGYTDQVFGLTHLLGFRFAPRLRDLADSKLYAIGKPSDFPKLEKLLRGQINTKIIQENYDDVLRLAHSIREGTVSASLIMGKIGSYARQNSLATALREMGRIEKTIFVLDYLSSEALRRKIHRGLNKGEAMNALARAIIFGKHGELRERALQDQLQRASALNIIINAISVWNTVYLQQATEHRKKQGKLQEELLNHISPLGWEHINFLGEYKFNFRQNTSLNSLRPLKEQEVE</sequence>
<keyword evidence="3" id="KW-0238">DNA-binding</keyword>
<keyword evidence="4" id="KW-0233">DNA recombination</keyword>
<dbReference type="InterPro" id="IPR047653">
    <property type="entry name" value="Tn3-like_transpos"/>
</dbReference>
<evidence type="ECO:0000313" key="6">
    <source>
        <dbReference type="EMBL" id="MBP2246842.1"/>
    </source>
</evidence>
<dbReference type="Pfam" id="PF01526">
    <property type="entry name" value="DDE_Tnp_Tn3"/>
    <property type="match status" value="1"/>
</dbReference>
<accession>A0ABS4RYH4</accession>
<proteinExistence type="inferred from homology"/>
<name>A0ABS4RYH4_PAEXY</name>
<dbReference type="NCBIfam" id="NF033527">
    <property type="entry name" value="transpos_Tn3"/>
    <property type="match status" value="1"/>
</dbReference>
<evidence type="ECO:0000256" key="3">
    <source>
        <dbReference type="ARBA" id="ARBA00023125"/>
    </source>
</evidence>
<evidence type="ECO:0000313" key="7">
    <source>
        <dbReference type="Proteomes" id="UP000810207"/>
    </source>
</evidence>
<protein>
    <submittedName>
        <fullName evidence="6">TnpA family transposase</fullName>
    </submittedName>
</protein>
<dbReference type="EMBL" id="JAGIKV010000012">
    <property type="protein sequence ID" value="MBP2246842.1"/>
    <property type="molecule type" value="Genomic_DNA"/>
</dbReference>
<dbReference type="InterPro" id="IPR002513">
    <property type="entry name" value="Tn3_Tnp_DDE_dom"/>
</dbReference>
<evidence type="ECO:0000259" key="5">
    <source>
        <dbReference type="Pfam" id="PF01526"/>
    </source>
</evidence>
<keyword evidence="7" id="KW-1185">Reference proteome</keyword>
<comment type="caution">
    <text evidence="6">The sequence shown here is derived from an EMBL/GenBank/DDBJ whole genome shotgun (WGS) entry which is preliminary data.</text>
</comment>